<dbReference type="PROSITE" id="PS51257">
    <property type="entry name" value="PROKAR_LIPOPROTEIN"/>
    <property type="match status" value="1"/>
</dbReference>
<gene>
    <name evidence="1" type="ORF">HYX28_04000</name>
</gene>
<proteinExistence type="predicted"/>
<evidence type="ECO:0000313" key="2">
    <source>
        <dbReference type="Proteomes" id="UP000779809"/>
    </source>
</evidence>
<dbReference type="InterPro" id="IPR007485">
    <property type="entry name" value="LPS_assembly_LptE"/>
</dbReference>
<reference evidence="1" key="1">
    <citation type="submission" date="2020-07" db="EMBL/GenBank/DDBJ databases">
        <title>Huge and variable diversity of episymbiotic CPR bacteria and DPANN archaea in groundwater ecosystems.</title>
        <authorList>
            <person name="He C.Y."/>
            <person name="Keren R."/>
            <person name="Whittaker M."/>
            <person name="Farag I.F."/>
            <person name="Doudna J."/>
            <person name="Cate J.H.D."/>
            <person name="Banfield J.F."/>
        </authorList>
    </citation>
    <scope>NUCLEOTIDE SEQUENCE</scope>
    <source>
        <strain evidence="1">NC_groundwater_580_Pr5_B-0.1um_64_19</strain>
    </source>
</reference>
<protein>
    <submittedName>
        <fullName evidence="1">LptE family protein</fullName>
    </submittedName>
</protein>
<dbReference type="GO" id="GO:0019867">
    <property type="term" value="C:outer membrane"/>
    <property type="evidence" value="ECO:0007669"/>
    <property type="project" value="InterPro"/>
</dbReference>
<accession>A0A932EPP0</accession>
<name>A0A932EPP0_9BACT</name>
<dbReference type="Proteomes" id="UP000779809">
    <property type="component" value="Unassembled WGS sequence"/>
</dbReference>
<dbReference type="Gene3D" id="3.30.160.150">
    <property type="entry name" value="Lipoprotein like domain"/>
    <property type="match status" value="1"/>
</dbReference>
<dbReference type="AlphaFoldDB" id="A0A932EPP0"/>
<dbReference type="GO" id="GO:0043165">
    <property type="term" value="P:Gram-negative-bacterium-type cell outer membrane assembly"/>
    <property type="evidence" value="ECO:0007669"/>
    <property type="project" value="InterPro"/>
</dbReference>
<sequence>MTNGDHRSDSSFVIRPSSLVLSLVLLAIAFFSGGCGYSTAGHASKLPTDVRTIAIQAFVNKTQTYRVEQVLTAAVVREFTTRTNYRIANRETPDGDADVTLCGTVVSAELAPITYDSRTGRASSALITVNMKVQLVDKAGKVLFDNPNYVYREQYQISREVSSFFEEESPAVDRMSRDFARSLVANILEGF</sequence>
<evidence type="ECO:0000313" key="1">
    <source>
        <dbReference type="EMBL" id="MBI2677923.1"/>
    </source>
</evidence>
<dbReference type="Pfam" id="PF04390">
    <property type="entry name" value="LptE"/>
    <property type="match status" value="1"/>
</dbReference>
<organism evidence="1 2">
    <name type="scientific">Candidatus Korobacter versatilis</name>
    <dbReference type="NCBI Taxonomy" id="658062"/>
    <lineage>
        <taxon>Bacteria</taxon>
        <taxon>Pseudomonadati</taxon>
        <taxon>Acidobacteriota</taxon>
        <taxon>Terriglobia</taxon>
        <taxon>Terriglobales</taxon>
        <taxon>Candidatus Korobacteraceae</taxon>
        <taxon>Candidatus Korobacter</taxon>
    </lineage>
</organism>
<comment type="caution">
    <text evidence="1">The sequence shown here is derived from an EMBL/GenBank/DDBJ whole genome shotgun (WGS) entry which is preliminary data.</text>
</comment>
<dbReference type="EMBL" id="JACPNR010000005">
    <property type="protein sequence ID" value="MBI2677923.1"/>
    <property type="molecule type" value="Genomic_DNA"/>
</dbReference>